<evidence type="ECO:0000259" key="2">
    <source>
        <dbReference type="PROSITE" id="PS50994"/>
    </source>
</evidence>
<dbReference type="InterPro" id="IPR012337">
    <property type="entry name" value="RNaseH-like_sf"/>
</dbReference>
<name>A0ABQ5BYZ1_9ASTR</name>
<dbReference type="PROSITE" id="PS50994">
    <property type="entry name" value="INTEGRASE"/>
    <property type="match status" value="1"/>
</dbReference>
<protein>
    <submittedName>
        <fullName evidence="3">Retrovirus-related pol polyprotein from transposon TNT 1-94</fullName>
    </submittedName>
</protein>
<dbReference type="PANTHER" id="PTHR42648:SF18">
    <property type="entry name" value="RETROTRANSPOSON, UNCLASSIFIED-LIKE PROTEIN"/>
    <property type="match status" value="1"/>
</dbReference>
<keyword evidence="4" id="KW-1185">Reference proteome</keyword>
<evidence type="ECO:0000256" key="1">
    <source>
        <dbReference type="SAM" id="MobiDB-lite"/>
    </source>
</evidence>
<organism evidence="3 4">
    <name type="scientific">Tanacetum coccineum</name>
    <dbReference type="NCBI Taxonomy" id="301880"/>
    <lineage>
        <taxon>Eukaryota</taxon>
        <taxon>Viridiplantae</taxon>
        <taxon>Streptophyta</taxon>
        <taxon>Embryophyta</taxon>
        <taxon>Tracheophyta</taxon>
        <taxon>Spermatophyta</taxon>
        <taxon>Magnoliopsida</taxon>
        <taxon>eudicotyledons</taxon>
        <taxon>Gunneridae</taxon>
        <taxon>Pentapetalae</taxon>
        <taxon>asterids</taxon>
        <taxon>campanulids</taxon>
        <taxon>Asterales</taxon>
        <taxon>Asteraceae</taxon>
        <taxon>Asteroideae</taxon>
        <taxon>Anthemideae</taxon>
        <taxon>Anthemidinae</taxon>
        <taxon>Tanacetum</taxon>
    </lineage>
</organism>
<dbReference type="InterPro" id="IPR001584">
    <property type="entry name" value="Integrase_cat-core"/>
</dbReference>
<feature type="domain" description="Integrase catalytic" evidence="2">
    <location>
        <begin position="335"/>
        <end position="513"/>
    </location>
</feature>
<accession>A0ABQ5BYZ1</accession>
<evidence type="ECO:0000313" key="3">
    <source>
        <dbReference type="EMBL" id="GJT18888.1"/>
    </source>
</evidence>
<dbReference type="Gene3D" id="3.30.420.10">
    <property type="entry name" value="Ribonuclease H-like superfamily/Ribonuclease H"/>
    <property type="match status" value="1"/>
</dbReference>
<dbReference type="Pfam" id="PF00665">
    <property type="entry name" value="rve"/>
    <property type="match status" value="1"/>
</dbReference>
<dbReference type="SUPFAM" id="SSF53098">
    <property type="entry name" value="Ribonuclease H-like"/>
    <property type="match status" value="1"/>
</dbReference>
<gene>
    <name evidence="3" type="ORF">Tco_0877594</name>
</gene>
<dbReference type="InterPro" id="IPR036397">
    <property type="entry name" value="RNaseH_sf"/>
</dbReference>
<comment type="caution">
    <text evidence="3">The sequence shown here is derived from an EMBL/GenBank/DDBJ whole genome shotgun (WGS) entry which is preliminary data.</text>
</comment>
<feature type="compositionally biased region" description="Polar residues" evidence="1">
    <location>
        <begin position="20"/>
        <end position="51"/>
    </location>
</feature>
<evidence type="ECO:0000313" key="4">
    <source>
        <dbReference type="Proteomes" id="UP001151760"/>
    </source>
</evidence>
<dbReference type="Pfam" id="PF13976">
    <property type="entry name" value="gag_pre-integrs"/>
    <property type="match status" value="1"/>
</dbReference>
<dbReference type="InterPro" id="IPR025724">
    <property type="entry name" value="GAG-pre-integrase_dom"/>
</dbReference>
<feature type="region of interest" description="Disordered" evidence="1">
    <location>
        <begin position="20"/>
        <end position="80"/>
    </location>
</feature>
<dbReference type="InterPro" id="IPR039537">
    <property type="entry name" value="Retrotran_Ty1/copia-like"/>
</dbReference>
<sequence>MNKVKKVRFTEPLISSSNIKQVESSKTSNSNTHVLSSTGYKCSTSNCGSKPTRSKNNDRISQTPSRNMKNKVESQPRKLNKKNHVVEPIHDEDGKHSLLNANSELICATYNKCMFDAIHDMCLLDFVKNVNGHSKSTEKHKNKIFGNLRVMFTPTKVVPIKESTSSSVEASKPELKFYSRRPKHITNVGLSKKAKIVESKNANNSEPNQTWGSNATDIPSPSYLVNDRNDQVAKIMGYGDYQLGNNLEGVDLLSGSRDTDLYIISLDDMLKTSLIFLLSKASKTKSWLWYHRLLHLNFDTINELDKDGLARGISKLKFQKDHLCSSCALGKSKKSSHQPKAEDTNQEKLYLLHMDLCGPMHVERINGKKYILVIIEDYSQFIWVRFLRSKDEAPEAIIKCIKNIQVRLNAIVRNIRTDNGTEFVNQTLHDFYENESISHQTSIARTPQQNSVVERRNQTLVEAARTMLIFLKLHCSYGPKQSIQLEYLKMVMEAQVQFDQALRASLEKVVTASGPGFGDWQWRLATLLIKLGGLGILSARDIFRLDHGAKEGPMGFLSEEGKNLRPADLLLFNWLQGKDACLDVTCISPFAGMGATACVPGAALHNAVEKKKKKYGSVCEENR</sequence>
<dbReference type="Proteomes" id="UP001151760">
    <property type="component" value="Unassembled WGS sequence"/>
</dbReference>
<proteinExistence type="predicted"/>
<reference evidence="3" key="1">
    <citation type="journal article" date="2022" name="Int. J. Mol. Sci.">
        <title>Draft Genome of Tanacetum Coccineum: Genomic Comparison of Closely Related Tanacetum-Family Plants.</title>
        <authorList>
            <person name="Yamashiro T."/>
            <person name="Shiraishi A."/>
            <person name="Nakayama K."/>
            <person name="Satake H."/>
        </authorList>
    </citation>
    <scope>NUCLEOTIDE SEQUENCE</scope>
</reference>
<dbReference type="EMBL" id="BQNB010013674">
    <property type="protein sequence ID" value="GJT18888.1"/>
    <property type="molecule type" value="Genomic_DNA"/>
</dbReference>
<reference evidence="3" key="2">
    <citation type="submission" date="2022-01" db="EMBL/GenBank/DDBJ databases">
        <authorList>
            <person name="Yamashiro T."/>
            <person name="Shiraishi A."/>
            <person name="Satake H."/>
            <person name="Nakayama K."/>
        </authorList>
    </citation>
    <scope>NUCLEOTIDE SEQUENCE</scope>
</reference>
<dbReference type="PANTHER" id="PTHR42648">
    <property type="entry name" value="TRANSPOSASE, PUTATIVE-RELATED"/>
    <property type="match status" value="1"/>
</dbReference>